<evidence type="ECO:0000313" key="1">
    <source>
        <dbReference type="EMBL" id="PON76198.1"/>
    </source>
</evidence>
<dbReference type="EMBL" id="JXTB01000019">
    <property type="protein sequence ID" value="PON76198.1"/>
    <property type="molecule type" value="Genomic_DNA"/>
</dbReference>
<gene>
    <name evidence="1" type="ORF">PanWU01x14_036160</name>
</gene>
<protein>
    <submittedName>
        <fullName evidence="1">Uncharacterized protein</fullName>
    </submittedName>
</protein>
<sequence>MKLLDMEIVKCLWRGKIRLIQGTYVKKDEQTTVYHFRKKLLKLKDKIKTKVVELEQGSKKTHINGGVFSEEWNGEMSLVFAVILDADRRLIYLCIQNSDNESGFCWKLKACNGLMRKELRLQVHSQVLAEFPLILIPLASYNQGINENNSSRSKNFLTEPELHRAIVNSRLIWAFILKQSI</sequence>
<keyword evidence="2" id="KW-1185">Reference proteome</keyword>
<name>A0A2P5DSE2_PARAD</name>
<dbReference type="AlphaFoldDB" id="A0A2P5DSE2"/>
<accession>A0A2P5DSE2</accession>
<dbReference type="OrthoDB" id="10638554at2759"/>
<proteinExistence type="predicted"/>
<evidence type="ECO:0000313" key="2">
    <source>
        <dbReference type="Proteomes" id="UP000237105"/>
    </source>
</evidence>
<reference evidence="2" key="1">
    <citation type="submission" date="2016-06" db="EMBL/GenBank/DDBJ databases">
        <title>Parallel loss of symbiosis genes in relatives of nitrogen-fixing non-legume Parasponia.</title>
        <authorList>
            <person name="Van Velzen R."/>
            <person name="Holmer R."/>
            <person name="Bu F."/>
            <person name="Rutten L."/>
            <person name="Van Zeijl A."/>
            <person name="Liu W."/>
            <person name="Santuari L."/>
            <person name="Cao Q."/>
            <person name="Sharma T."/>
            <person name="Shen D."/>
            <person name="Roswanjaya Y."/>
            <person name="Wardhani T."/>
            <person name="Kalhor M.S."/>
            <person name="Jansen J."/>
            <person name="Van den Hoogen J."/>
            <person name="Gungor B."/>
            <person name="Hartog M."/>
            <person name="Hontelez J."/>
            <person name="Verver J."/>
            <person name="Yang W.-C."/>
            <person name="Schijlen E."/>
            <person name="Repin R."/>
            <person name="Schilthuizen M."/>
            <person name="Schranz E."/>
            <person name="Heidstra R."/>
            <person name="Miyata K."/>
            <person name="Fedorova E."/>
            <person name="Kohlen W."/>
            <person name="Bisseling T."/>
            <person name="Smit S."/>
            <person name="Geurts R."/>
        </authorList>
    </citation>
    <scope>NUCLEOTIDE SEQUENCE [LARGE SCALE GENOMIC DNA]</scope>
    <source>
        <strain evidence="2">cv. WU1-14</strain>
    </source>
</reference>
<comment type="caution">
    <text evidence="1">The sequence shown here is derived from an EMBL/GenBank/DDBJ whole genome shotgun (WGS) entry which is preliminary data.</text>
</comment>
<organism evidence="1 2">
    <name type="scientific">Parasponia andersonii</name>
    <name type="common">Sponia andersonii</name>
    <dbReference type="NCBI Taxonomy" id="3476"/>
    <lineage>
        <taxon>Eukaryota</taxon>
        <taxon>Viridiplantae</taxon>
        <taxon>Streptophyta</taxon>
        <taxon>Embryophyta</taxon>
        <taxon>Tracheophyta</taxon>
        <taxon>Spermatophyta</taxon>
        <taxon>Magnoliopsida</taxon>
        <taxon>eudicotyledons</taxon>
        <taxon>Gunneridae</taxon>
        <taxon>Pentapetalae</taxon>
        <taxon>rosids</taxon>
        <taxon>fabids</taxon>
        <taxon>Rosales</taxon>
        <taxon>Cannabaceae</taxon>
        <taxon>Parasponia</taxon>
    </lineage>
</organism>
<dbReference type="Proteomes" id="UP000237105">
    <property type="component" value="Unassembled WGS sequence"/>
</dbReference>